<proteinExistence type="predicted"/>
<dbReference type="AlphaFoldDB" id="A0A1Q9ESK6"/>
<reference evidence="1 2" key="1">
    <citation type="submission" date="2016-02" db="EMBL/GenBank/DDBJ databases">
        <title>Genome analysis of coral dinoflagellate symbionts highlights evolutionary adaptations to a symbiotic lifestyle.</title>
        <authorList>
            <person name="Aranda M."/>
            <person name="Li Y."/>
            <person name="Liew Y.J."/>
            <person name="Baumgarten S."/>
            <person name="Simakov O."/>
            <person name="Wilson M."/>
            <person name="Piel J."/>
            <person name="Ashoor H."/>
            <person name="Bougouffa S."/>
            <person name="Bajic V.B."/>
            <person name="Ryu T."/>
            <person name="Ravasi T."/>
            <person name="Bayer T."/>
            <person name="Micklem G."/>
            <person name="Kim H."/>
            <person name="Bhak J."/>
            <person name="Lajeunesse T.C."/>
            <person name="Voolstra C.R."/>
        </authorList>
    </citation>
    <scope>NUCLEOTIDE SEQUENCE [LARGE SCALE GENOMIC DNA]</scope>
    <source>
        <strain evidence="1 2">CCMP2467</strain>
    </source>
</reference>
<dbReference type="EMBL" id="LSRX01000079">
    <property type="protein sequence ID" value="OLQ10402.1"/>
    <property type="molecule type" value="Genomic_DNA"/>
</dbReference>
<keyword evidence="2" id="KW-1185">Reference proteome</keyword>
<evidence type="ECO:0000313" key="2">
    <source>
        <dbReference type="Proteomes" id="UP000186817"/>
    </source>
</evidence>
<sequence length="127" mass="13828">MGDGGAEATATYFIDKLALRVGGEKDNRIGSRGLELLMDTVSKDYQGIPIGSIIDWPERILENLVTADREGAPGLHAYWLLAIGARTKGICGFGDRCWNQHGDTFDSAMSFGSLSPRFATMVQMEEV</sequence>
<organism evidence="1 2">
    <name type="scientific">Symbiodinium microadriaticum</name>
    <name type="common">Dinoflagellate</name>
    <name type="synonym">Zooxanthella microadriatica</name>
    <dbReference type="NCBI Taxonomy" id="2951"/>
    <lineage>
        <taxon>Eukaryota</taxon>
        <taxon>Sar</taxon>
        <taxon>Alveolata</taxon>
        <taxon>Dinophyceae</taxon>
        <taxon>Suessiales</taxon>
        <taxon>Symbiodiniaceae</taxon>
        <taxon>Symbiodinium</taxon>
    </lineage>
</organism>
<accession>A0A1Q9ESK6</accession>
<protein>
    <submittedName>
        <fullName evidence="1">Uncharacterized protein</fullName>
    </submittedName>
</protein>
<comment type="caution">
    <text evidence="1">The sequence shown here is derived from an EMBL/GenBank/DDBJ whole genome shotgun (WGS) entry which is preliminary data.</text>
</comment>
<name>A0A1Q9ESK6_SYMMI</name>
<dbReference type="OrthoDB" id="120976at2759"/>
<evidence type="ECO:0000313" key="1">
    <source>
        <dbReference type="EMBL" id="OLQ10402.1"/>
    </source>
</evidence>
<dbReference type="Proteomes" id="UP000186817">
    <property type="component" value="Unassembled WGS sequence"/>
</dbReference>
<gene>
    <name evidence="1" type="ORF">AK812_SmicGene5893</name>
</gene>